<keyword evidence="3" id="KW-1185">Reference proteome</keyword>
<dbReference type="Proteomes" id="UP000067243">
    <property type="component" value="Chromosome"/>
</dbReference>
<name>A0A0K1P6C4_9MOLU</name>
<evidence type="ECO:0000313" key="3">
    <source>
        <dbReference type="Proteomes" id="UP000067243"/>
    </source>
</evidence>
<keyword evidence="1" id="KW-1133">Transmembrane helix</keyword>
<feature type="transmembrane region" description="Helical" evidence="1">
    <location>
        <begin position="109"/>
        <end position="130"/>
    </location>
</feature>
<proteinExistence type="predicted"/>
<sequence>MIFKTYKEISKCTQNCLSNNCCYVQQESTTLHSASNSLDQGIDFDYIVKTYFSNRRICSKHKLTPKSVDSILFNNKISSKSLLFLIEFKHINLKNLKIENLVIKIRDSVCYLAVLINLLLTNEIIFYFVYKSRISRPANDSFKANHICNILEEKLNKFFTIENIEFKAKAMSFESFDKKTNTLFILDKFNENINFYDFCLFNS</sequence>
<accession>A0A0K1P6C4</accession>
<dbReference type="PATRIC" id="fig|216946.3.peg.626"/>
<evidence type="ECO:0000256" key="1">
    <source>
        <dbReference type="SAM" id="Phobius"/>
    </source>
</evidence>
<protein>
    <submittedName>
        <fullName evidence="2">Uncharacterized protein</fullName>
    </submittedName>
</protein>
<dbReference type="KEGG" id="stur:STURON_00615"/>
<organism evidence="2 3">
    <name type="scientific">Spiroplasma turonicum</name>
    <dbReference type="NCBI Taxonomy" id="216946"/>
    <lineage>
        <taxon>Bacteria</taxon>
        <taxon>Bacillati</taxon>
        <taxon>Mycoplasmatota</taxon>
        <taxon>Mollicutes</taxon>
        <taxon>Entomoplasmatales</taxon>
        <taxon>Spiroplasmataceae</taxon>
        <taxon>Spiroplasma</taxon>
    </lineage>
</organism>
<evidence type="ECO:0000313" key="2">
    <source>
        <dbReference type="EMBL" id="AKU79861.1"/>
    </source>
</evidence>
<dbReference type="EMBL" id="CP012328">
    <property type="protein sequence ID" value="AKU79861.1"/>
    <property type="molecule type" value="Genomic_DNA"/>
</dbReference>
<keyword evidence="1" id="KW-0472">Membrane</keyword>
<dbReference type="RefSeq" id="WP_075048445.1">
    <property type="nucleotide sequence ID" value="NZ_CP012328.1"/>
</dbReference>
<dbReference type="AlphaFoldDB" id="A0A0K1P6C4"/>
<keyword evidence="1" id="KW-0812">Transmembrane</keyword>
<gene>
    <name evidence="2" type="ORF">STURON_00615</name>
</gene>
<reference evidence="2 3" key="1">
    <citation type="journal article" date="2015" name="Genome Announc.">
        <title>Complete Genome Sequence of Spiroplasma turonicum Strain Tab4cT, a Parasite of a Horse Fly, Haematopota sp. (Diptera: Tabanidae).</title>
        <authorList>
            <person name="Davis R.E."/>
            <person name="Shao J."/>
            <person name="Zhao Y."/>
            <person name="Gasparich G.E."/>
            <person name="Gaynor B.J."/>
            <person name="Donofrio N."/>
        </authorList>
    </citation>
    <scope>NUCLEOTIDE SEQUENCE [LARGE SCALE GENOMIC DNA]</scope>
    <source>
        <strain evidence="2 3">Tab4c</strain>
    </source>
</reference>